<keyword evidence="4" id="KW-0902">Two-component regulatory system</keyword>
<evidence type="ECO:0000256" key="4">
    <source>
        <dbReference type="ARBA" id="ARBA00023012"/>
    </source>
</evidence>
<dbReference type="InterPro" id="IPR011990">
    <property type="entry name" value="TPR-like_helical_dom_sf"/>
</dbReference>
<name>A0ABV9HWJ4_9FLAO</name>
<evidence type="ECO:0000313" key="11">
    <source>
        <dbReference type="EMBL" id="MFC4633706.1"/>
    </source>
</evidence>
<dbReference type="PROSITE" id="PS50005">
    <property type="entry name" value="TPR"/>
    <property type="match status" value="1"/>
</dbReference>
<dbReference type="Proteomes" id="UP001596043">
    <property type="component" value="Unassembled WGS sequence"/>
</dbReference>
<comment type="caution">
    <text evidence="11">The sequence shown here is derived from an EMBL/GenBank/DDBJ whole genome shotgun (WGS) entry which is preliminary data.</text>
</comment>
<dbReference type="InterPro" id="IPR005467">
    <property type="entry name" value="His_kinase_dom"/>
</dbReference>
<dbReference type="PANTHER" id="PTHR45339">
    <property type="entry name" value="HYBRID SIGNAL TRANSDUCTION HISTIDINE KINASE J"/>
    <property type="match status" value="1"/>
</dbReference>
<dbReference type="InterPro" id="IPR003594">
    <property type="entry name" value="HATPase_dom"/>
</dbReference>
<dbReference type="InterPro" id="IPR003661">
    <property type="entry name" value="HisK_dim/P_dom"/>
</dbReference>
<feature type="repeat" description="TPR" evidence="6">
    <location>
        <begin position="231"/>
        <end position="264"/>
    </location>
</feature>
<proteinExistence type="predicted"/>
<dbReference type="RefSeq" id="WP_379977924.1">
    <property type="nucleotide sequence ID" value="NZ_JBHSFV010000003.1"/>
</dbReference>
<keyword evidence="7" id="KW-0175">Coiled coil</keyword>
<dbReference type="InterPro" id="IPR004358">
    <property type="entry name" value="Sig_transdc_His_kin-like_C"/>
</dbReference>
<dbReference type="Gene3D" id="3.40.50.2300">
    <property type="match status" value="1"/>
</dbReference>
<gene>
    <name evidence="11" type="ORF">ACFO3O_07295</name>
</gene>
<evidence type="ECO:0000256" key="6">
    <source>
        <dbReference type="PROSITE-ProRule" id="PRU00339"/>
    </source>
</evidence>
<dbReference type="SMART" id="SM00448">
    <property type="entry name" value="REC"/>
    <property type="match status" value="1"/>
</dbReference>
<dbReference type="SUPFAM" id="SSF55874">
    <property type="entry name" value="ATPase domain of HSP90 chaperone/DNA topoisomerase II/histidine kinase"/>
    <property type="match status" value="1"/>
</dbReference>
<feature type="modified residue" description="4-aspartylphosphate" evidence="5">
    <location>
        <position position="663"/>
    </location>
</feature>
<evidence type="ECO:0000256" key="8">
    <source>
        <dbReference type="SAM" id="Phobius"/>
    </source>
</evidence>
<feature type="transmembrane region" description="Helical" evidence="8">
    <location>
        <begin position="312"/>
        <end position="331"/>
    </location>
</feature>
<keyword evidence="8" id="KW-0812">Transmembrane</keyword>
<dbReference type="PROSITE" id="PS50110">
    <property type="entry name" value="RESPONSE_REGULATORY"/>
    <property type="match status" value="1"/>
</dbReference>
<dbReference type="Gene3D" id="1.10.287.130">
    <property type="match status" value="1"/>
</dbReference>
<keyword evidence="8" id="KW-1133">Transmembrane helix</keyword>
<accession>A0ABV9HWJ4</accession>
<dbReference type="SUPFAM" id="SSF52172">
    <property type="entry name" value="CheY-like"/>
    <property type="match status" value="1"/>
</dbReference>
<dbReference type="InterPro" id="IPR019734">
    <property type="entry name" value="TPR_rpt"/>
</dbReference>
<feature type="domain" description="Response regulatory" evidence="10">
    <location>
        <begin position="614"/>
        <end position="728"/>
    </location>
</feature>
<dbReference type="Pfam" id="PF00072">
    <property type="entry name" value="Response_reg"/>
    <property type="match status" value="1"/>
</dbReference>
<evidence type="ECO:0000259" key="10">
    <source>
        <dbReference type="PROSITE" id="PS50110"/>
    </source>
</evidence>
<keyword evidence="12" id="KW-1185">Reference proteome</keyword>
<dbReference type="SMART" id="SM00028">
    <property type="entry name" value="TPR"/>
    <property type="match status" value="5"/>
</dbReference>
<reference evidence="12" key="1">
    <citation type="journal article" date="2019" name="Int. J. Syst. Evol. Microbiol.">
        <title>The Global Catalogue of Microorganisms (GCM) 10K type strain sequencing project: providing services to taxonomists for standard genome sequencing and annotation.</title>
        <authorList>
            <consortium name="The Broad Institute Genomics Platform"/>
            <consortium name="The Broad Institute Genome Sequencing Center for Infectious Disease"/>
            <person name="Wu L."/>
            <person name="Ma J."/>
        </authorList>
    </citation>
    <scope>NUCLEOTIDE SEQUENCE [LARGE SCALE GENOMIC DNA]</scope>
    <source>
        <strain evidence="12">YJ-61-S</strain>
    </source>
</reference>
<dbReference type="SMART" id="SM00387">
    <property type="entry name" value="HATPase_c"/>
    <property type="match status" value="1"/>
</dbReference>
<protein>
    <recommendedName>
        <fullName evidence="2">histidine kinase</fullName>
        <ecNumber evidence="2">2.7.13.3</ecNumber>
    </recommendedName>
</protein>
<dbReference type="InterPro" id="IPR001789">
    <property type="entry name" value="Sig_transdc_resp-reg_receiver"/>
</dbReference>
<dbReference type="Pfam" id="PF00512">
    <property type="entry name" value="HisKA"/>
    <property type="match status" value="1"/>
</dbReference>
<feature type="coiled-coil region" evidence="7">
    <location>
        <begin position="334"/>
        <end position="361"/>
    </location>
</feature>
<dbReference type="SUPFAM" id="SSF81901">
    <property type="entry name" value="HCP-like"/>
    <property type="match status" value="1"/>
</dbReference>
<dbReference type="Pfam" id="PF02518">
    <property type="entry name" value="HATPase_c"/>
    <property type="match status" value="1"/>
</dbReference>
<sequence length="737" mass="84753">MKYNICYIILFCCCIKNSYAQEKTVTLDSIHTLSFLVSDNLDNLEYKNAIEIATQIIAEGEKQQNPYYTFTGYDLMGTINSEMKDTLQARLNHEKALKIVIENKLDSLLSWAYINLGNVESDGKKNYQKGIDYYKKSIDLNTGDNEIENIDPLINIAWTYLDENLPDKALPYLLQVENIYKKDTIYPREIADTKTLLGRYHAQKGNYKLAEEAFLEVEKVLKTEKYPSVALEFYKYYGHLSEIQGDYKKAYELLKKAKELDDKKYERDKLREVQAANARFNIKEYERTIASAKKEQIISDQLFEKSRDLRNILILASSILLIALIAIFFAFKSRKKYIKRLHEKNNQLMAAKDNAERLSQLKTQFFSTVSHELRTPLYGVIGLASILLENETSKNKEDLKSLKFSADYLLALINDVLLINKMDANGITLEKTSYRLSSLARSITRSFEFSLEQNNNKIHLHIDKNLPDKQIGDYVRLSQILMNLIGNAIKFNEDGNIWVSINLIEKTKEGLYKTKFTVKDDGIGIPLSKQKSIFEEFSQVENRNYNYQGTGLGLPIVKKLLALYNSEIILESEMGKGSTFTFTIDIEANTTDEPTEEIENYKQGDAIHIFENVHILVVDDNRINQKITQKILEKRQFKCSLADDGEQAISLVKENNYDLILMDIHMPKVDGVQATKAIRKFNQEIPIVALTAVELDEMRATIMNSGMNDIILKPYDISQFLTTILRNLNKALSKSKR</sequence>
<dbReference type="Gene3D" id="1.25.40.10">
    <property type="entry name" value="Tetratricopeptide repeat domain"/>
    <property type="match status" value="1"/>
</dbReference>
<dbReference type="CDD" id="cd17546">
    <property type="entry name" value="REC_hyHK_CKI1_RcsC-like"/>
    <property type="match status" value="1"/>
</dbReference>
<evidence type="ECO:0000259" key="9">
    <source>
        <dbReference type="PROSITE" id="PS50109"/>
    </source>
</evidence>
<dbReference type="CDD" id="cd16922">
    <property type="entry name" value="HATPase_EvgS-ArcB-TorS-like"/>
    <property type="match status" value="1"/>
</dbReference>
<organism evidence="11 12">
    <name type="scientific">Dokdonia ponticola</name>
    <dbReference type="NCBI Taxonomy" id="2041041"/>
    <lineage>
        <taxon>Bacteria</taxon>
        <taxon>Pseudomonadati</taxon>
        <taxon>Bacteroidota</taxon>
        <taxon>Flavobacteriia</taxon>
        <taxon>Flavobacteriales</taxon>
        <taxon>Flavobacteriaceae</taxon>
        <taxon>Dokdonia</taxon>
    </lineage>
</organism>
<dbReference type="InterPro" id="IPR011006">
    <property type="entry name" value="CheY-like_superfamily"/>
</dbReference>
<evidence type="ECO:0000256" key="5">
    <source>
        <dbReference type="PROSITE-ProRule" id="PRU00169"/>
    </source>
</evidence>
<dbReference type="Gene3D" id="3.30.565.10">
    <property type="entry name" value="Histidine kinase-like ATPase, C-terminal domain"/>
    <property type="match status" value="1"/>
</dbReference>
<dbReference type="CDD" id="cd00082">
    <property type="entry name" value="HisKA"/>
    <property type="match status" value="1"/>
</dbReference>
<dbReference type="EMBL" id="JBHSFV010000003">
    <property type="protein sequence ID" value="MFC4633706.1"/>
    <property type="molecule type" value="Genomic_DNA"/>
</dbReference>
<feature type="domain" description="Histidine kinase" evidence="9">
    <location>
        <begin position="368"/>
        <end position="588"/>
    </location>
</feature>
<evidence type="ECO:0000256" key="2">
    <source>
        <dbReference type="ARBA" id="ARBA00012438"/>
    </source>
</evidence>
<dbReference type="PRINTS" id="PR00344">
    <property type="entry name" value="BCTRLSENSOR"/>
</dbReference>
<dbReference type="EC" id="2.7.13.3" evidence="2"/>
<dbReference type="InterPro" id="IPR036097">
    <property type="entry name" value="HisK_dim/P_sf"/>
</dbReference>
<keyword evidence="6" id="KW-0802">TPR repeat</keyword>
<dbReference type="SMART" id="SM00388">
    <property type="entry name" value="HisKA"/>
    <property type="match status" value="1"/>
</dbReference>
<evidence type="ECO:0000256" key="7">
    <source>
        <dbReference type="SAM" id="Coils"/>
    </source>
</evidence>
<comment type="catalytic activity">
    <reaction evidence="1">
        <text>ATP + protein L-histidine = ADP + protein N-phospho-L-histidine.</text>
        <dbReference type="EC" id="2.7.13.3"/>
    </reaction>
</comment>
<evidence type="ECO:0000256" key="1">
    <source>
        <dbReference type="ARBA" id="ARBA00000085"/>
    </source>
</evidence>
<dbReference type="SUPFAM" id="SSF47384">
    <property type="entry name" value="Homodimeric domain of signal transducing histidine kinase"/>
    <property type="match status" value="1"/>
</dbReference>
<keyword evidence="3 5" id="KW-0597">Phosphoprotein</keyword>
<evidence type="ECO:0000256" key="3">
    <source>
        <dbReference type="ARBA" id="ARBA00022553"/>
    </source>
</evidence>
<dbReference type="PROSITE" id="PS50109">
    <property type="entry name" value="HIS_KIN"/>
    <property type="match status" value="1"/>
</dbReference>
<dbReference type="PANTHER" id="PTHR45339:SF1">
    <property type="entry name" value="HYBRID SIGNAL TRANSDUCTION HISTIDINE KINASE J"/>
    <property type="match status" value="1"/>
</dbReference>
<keyword evidence="8" id="KW-0472">Membrane</keyword>
<dbReference type="InterPro" id="IPR036890">
    <property type="entry name" value="HATPase_C_sf"/>
</dbReference>
<evidence type="ECO:0000313" key="12">
    <source>
        <dbReference type="Proteomes" id="UP001596043"/>
    </source>
</evidence>